<organism evidence="2 3">
    <name type="scientific">Aquatica leii</name>
    <dbReference type="NCBI Taxonomy" id="1421715"/>
    <lineage>
        <taxon>Eukaryota</taxon>
        <taxon>Metazoa</taxon>
        <taxon>Ecdysozoa</taxon>
        <taxon>Arthropoda</taxon>
        <taxon>Hexapoda</taxon>
        <taxon>Insecta</taxon>
        <taxon>Pterygota</taxon>
        <taxon>Neoptera</taxon>
        <taxon>Endopterygota</taxon>
        <taxon>Coleoptera</taxon>
        <taxon>Polyphaga</taxon>
        <taxon>Elateriformia</taxon>
        <taxon>Elateroidea</taxon>
        <taxon>Lampyridae</taxon>
        <taxon>Luciolinae</taxon>
        <taxon>Aquatica</taxon>
    </lineage>
</organism>
<evidence type="ECO:0000259" key="1">
    <source>
        <dbReference type="SMART" id="SM00587"/>
    </source>
</evidence>
<protein>
    <recommendedName>
        <fullName evidence="1">CHK kinase-like domain-containing protein</fullName>
    </recommendedName>
</protein>
<evidence type="ECO:0000313" key="2">
    <source>
        <dbReference type="EMBL" id="KAK4884250.1"/>
    </source>
</evidence>
<dbReference type="InterPro" id="IPR015897">
    <property type="entry name" value="CHK_kinase-like"/>
</dbReference>
<dbReference type="Proteomes" id="UP001353858">
    <property type="component" value="Unassembled WGS sequence"/>
</dbReference>
<dbReference type="InterPro" id="IPR011009">
    <property type="entry name" value="Kinase-like_dom_sf"/>
</dbReference>
<evidence type="ECO:0000313" key="3">
    <source>
        <dbReference type="Proteomes" id="UP001353858"/>
    </source>
</evidence>
<dbReference type="PANTHER" id="PTHR11012:SF30">
    <property type="entry name" value="PROTEIN KINASE-LIKE DOMAIN-CONTAINING"/>
    <property type="match status" value="1"/>
</dbReference>
<accession>A0AAN7SSG6</accession>
<reference evidence="3" key="1">
    <citation type="submission" date="2023-01" db="EMBL/GenBank/DDBJ databases">
        <title>Key to firefly adult light organ development and bioluminescence: homeobox transcription factors regulate luciferase expression and transportation to peroxisome.</title>
        <authorList>
            <person name="Fu X."/>
        </authorList>
    </citation>
    <scope>NUCLEOTIDE SEQUENCE [LARGE SCALE GENOMIC DNA]</scope>
</reference>
<proteinExistence type="predicted"/>
<dbReference type="Pfam" id="PF02958">
    <property type="entry name" value="EcKL"/>
    <property type="match status" value="1"/>
</dbReference>
<feature type="domain" description="CHK kinase-like" evidence="1">
    <location>
        <begin position="127"/>
        <end position="325"/>
    </location>
</feature>
<keyword evidence="3" id="KW-1185">Reference proteome</keyword>
<sequence>MEETKSQFMNKEVENLINQLISNLNINKYTVEVAPATIRGDNFLGVVDKVLVKSEKSTLHWILKCATQIEQFRQICSIPHLFQREVYIYENVLMEFKHFQSEKVITDPFKSYAPYYGSLLHPPHECVVMEDMKELGYKVLDRREPLDYNHILLVTKEYARFHAISFALRDQKPTLFEEITKHTQCVLFNKADKYFVELINGYIDKALVVIDPIVNKSAYDKCLNFKKHSVEIIKNVKKLQATDKYSVICHSDSWINNFLFKYSNPSEPNTPSDLCIIDWQLAHIGSPVSDLTYLLFTCTDKEFRDTHYNYVINYYYNTFSTFLRRLGSDPEELFPFSILQEHLKAFSVFAFYMSLQVLYLMLSNTDEIPDYVNERQLLKAHYTSKNIDTYRSRMRGVVLDFDRFGYEL</sequence>
<name>A0AAN7SSG6_9COLE</name>
<dbReference type="EMBL" id="JARPUR010000001">
    <property type="protein sequence ID" value="KAK4884250.1"/>
    <property type="molecule type" value="Genomic_DNA"/>
</dbReference>
<dbReference type="InterPro" id="IPR004119">
    <property type="entry name" value="EcKL"/>
</dbReference>
<dbReference type="PANTHER" id="PTHR11012">
    <property type="entry name" value="PROTEIN KINASE-LIKE DOMAIN-CONTAINING"/>
    <property type="match status" value="1"/>
</dbReference>
<dbReference type="AlphaFoldDB" id="A0AAN7SSG6"/>
<comment type="caution">
    <text evidence="2">The sequence shown here is derived from an EMBL/GenBank/DDBJ whole genome shotgun (WGS) entry which is preliminary data.</text>
</comment>
<dbReference type="SMART" id="SM00587">
    <property type="entry name" value="CHK"/>
    <property type="match status" value="1"/>
</dbReference>
<dbReference type="SUPFAM" id="SSF56112">
    <property type="entry name" value="Protein kinase-like (PK-like)"/>
    <property type="match status" value="1"/>
</dbReference>
<gene>
    <name evidence="2" type="ORF">RN001_000521</name>
</gene>
<dbReference type="Gene3D" id="3.90.1200.10">
    <property type="match status" value="1"/>
</dbReference>